<dbReference type="HOGENOM" id="CLU_2175542_0_0_1"/>
<reference evidence="1" key="2">
    <citation type="submission" date="2015-06" db="UniProtKB">
        <authorList>
            <consortium name="EnsemblPlants"/>
        </authorList>
    </citation>
    <scope>IDENTIFICATION</scope>
    <source>
        <strain evidence="1">DM1-3 516 R44</strain>
    </source>
</reference>
<name>M1BBE1_SOLTU</name>
<dbReference type="AlphaFoldDB" id="M1BBE1"/>
<dbReference type="eggNOG" id="ENOG502QPIG">
    <property type="taxonomic scope" value="Eukaryota"/>
</dbReference>
<protein>
    <submittedName>
        <fullName evidence="1">IFA-binding protein</fullName>
    </submittedName>
</protein>
<dbReference type="ExpressionAtlas" id="M1BBE1">
    <property type="expression patterns" value="baseline"/>
</dbReference>
<keyword evidence="2" id="KW-1185">Reference proteome</keyword>
<dbReference type="Gramene" id="PGSC0003DMT400041443">
    <property type="protein sequence ID" value="PGSC0003DMT400041443"/>
    <property type="gene ID" value="PGSC0003DMG400016062"/>
</dbReference>
<reference evidence="2" key="1">
    <citation type="journal article" date="2011" name="Nature">
        <title>Genome sequence and analysis of the tuber crop potato.</title>
        <authorList>
            <consortium name="The Potato Genome Sequencing Consortium"/>
        </authorList>
    </citation>
    <scope>NUCLEOTIDE SEQUENCE [LARGE SCALE GENOMIC DNA]</scope>
    <source>
        <strain evidence="2">cv. DM1-3 516 R44</strain>
    </source>
</reference>
<dbReference type="EnsemblPlants" id="PGSC0003DMT400041443">
    <property type="protein sequence ID" value="PGSC0003DMT400041443"/>
    <property type="gene ID" value="PGSC0003DMG400016062"/>
</dbReference>
<dbReference type="Proteomes" id="UP000011115">
    <property type="component" value="Unassembled WGS sequence"/>
</dbReference>
<proteinExistence type="predicted"/>
<dbReference type="PaxDb" id="4113-PGSC0003DMT400041443"/>
<sequence>MFIDFEEERMSILEQLKMLEEKLISMDDEDAKEFVDVRPMDNLYRENGDHTEENSCLDGNITEHANDLFSEMNGKLIITAKGLLPLFDAMSDENGDVMINGHENGFHSNGVDEENKKLDVMKVGLKMGGLFWVGI</sequence>
<evidence type="ECO:0000313" key="2">
    <source>
        <dbReference type="Proteomes" id="UP000011115"/>
    </source>
</evidence>
<accession>M1BBE1</accession>
<organism evidence="1 2">
    <name type="scientific">Solanum tuberosum</name>
    <name type="common">Potato</name>
    <dbReference type="NCBI Taxonomy" id="4113"/>
    <lineage>
        <taxon>Eukaryota</taxon>
        <taxon>Viridiplantae</taxon>
        <taxon>Streptophyta</taxon>
        <taxon>Embryophyta</taxon>
        <taxon>Tracheophyta</taxon>
        <taxon>Spermatophyta</taxon>
        <taxon>Magnoliopsida</taxon>
        <taxon>eudicotyledons</taxon>
        <taxon>Gunneridae</taxon>
        <taxon>Pentapetalae</taxon>
        <taxon>asterids</taxon>
        <taxon>lamiids</taxon>
        <taxon>Solanales</taxon>
        <taxon>Solanaceae</taxon>
        <taxon>Solanoideae</taxon>
        <taxon>Solaneae</taxon>
        <taxon>Solanum</taxon>
    </lineage>
</organism>
<evidence type="ECO:0000313" key="1">
    <source>
        <dbReference type="EnsemblPlants" id="PGSC0003DMT400041443"/>
    </source>
</evidence>
<dbReference type="InParanoid" id="M1BBE1"/>